<evidence type="ECO:0000313" key="8">
    <source>
        <dbReference type="Proteomes" id="UP000321121"/>
    </source>
</evidence>
<dbReference type="InterPro" id="IPR008622">
    <property type="entry name" value="FliT"/>
</dbReference>
<keyword evidence="8" id="KW-1185">Reference proteome</keyword>
<dbReference type="RefSeq" id="WP_146909706.1">
    <property type="nucleotide sequence ID" value="NZ_BJUS01000035.1"/>
</dbReference>
<keyword evidence="3" id="KW-1005">Bacterial flagellum biogenesis</keyword>
<feature type="region of interest" description="Disordered" evidence="6">
    <location>
        <begin position="98"/>
        <end position="130"/>
    </location>
</feature>
<reference evidence="7 8" key="1">
    <citation type="submission" date="2019-07" db="EMBL/GenBank/DDBJ databases">
        <title>Whole genome shotgun sequence of Halomonas halophila NBRC 102604.</title>
        <authorList>
            <person name="Hosoyama A."/>
            <person name="Uohara A."/>
            <person name="Ohji S."/>
            <person name="Ichikawa N."/>
        </authorList>
    </citation>
    <scope>NUCLEOTIDE SEQUENCE [LARGE SCALE GENOMIC DNA]</scope>
    <source>
        <strain evidence="7 8">NBRC 102604</strain>
    </source>
</reference>
<evidence type="ECO:0000313" key="7">
    <source>
        <dbReference type="EMBL" id="GEK74052.1"/>
    </source>
</evidence>
<evidence type="ECO:0000256" key="3">
    <source>
        <dbReference type="ARBA" id="ARBA00022795"/>
    </source>
</evidence>
<comment type="caution">
    <text evidence="7">The sequence shown here is derived from an EMBL/GenBank/DDBJ whole genome shotgun (WGS) entry which is preliminary data.</text>
</comment>
<organism evidence="7 8">
    <name type="scientific">Halomonas halophila</name>
    <dbReference type="NCBI Taxonomy" id="29573"/>
    <lineage>
        <taxon>Bacteria</taxon>
        <taxon>Pseudomonadati</taxon>
        <taxon>Pseudomonadota</taxon>
        <taxon>Gammaproteobacteria</taxon>
        <taxon>Oceanospirillales</taxon>
        <taxon>Halomonadaceae</taxon>
        <taxon>Halomonas</taxon>
    </lineage>
</organism>
<dbReference type="EMBL" id="BJUS01000035">
    <property type="protein sequence ID" value="GEK74052.1"/>
    <property type="molecule type" value="Genomic_DNA"/>
</dbReference>
<evidence type="ECO:0000256" key="5">
    <source>
        <dbReference type="ARBA" id="ARBA00093797"/>
    </source>
</evidence>
<sequence>MTSAREASVEAVIEGYRTLLECSERMLFLAREADWPALLELEAIYVQQVEHVSELDAQHSLMEAGQRRKAMLLEGILENDREIRQRLAQRRDELGELIGTSQRQRDLQRAYGSGGGRVIPGSTRHDQGAS</sequence>
<keyword evidence="2" id="KW-0963">Cytoplasm</keyword>
<name>A0ABQ0U6F2_9GAMM</name>
<accession>A0ABQ0U6F2</accession>
<dbReference type="Pfam" id="PF05400">
    <property type="entry name" value="FliT"/>
    <property type="match status" value="1"/>
</dbReference>
<comment type="subcellular location">
    <subcellularLocation>
        <location evidence="1">Cytoplasm</location>
        <location evidence="1">Cytosol</location>
    </subcellularLocation>
</comment>
<proteinExistence type="predicted"/>
<evidence type="ECO:0000256" key="6">
    <source>
        <dbReference type="SAM" id="MobiDB-lite"/>
    </source>
</evidence>
<protein>
    <recommendedName>
        <fullName evidence="5">Flagellar protein FliT</fullName>
    </recommendedName>
</protein>
<dbReference type="Gene3D" id="1.20.58.380">
    <property type="entry name" value="Flagellar protein flit"/>
    <property type="match status" value="1"/>
</dbReference>
<evidence type="ECO:0000256" key="2">
    <source>
        <dbReference type="ARBA" id="ARBA00022490"/>
    </source>
</evidence>
<evidence type="ECO:0000256" key="1">
    <source>
        <dbReference type="ARBA" id="ARBA00004514"/>
    </source>
</evidence>
<evidence type="ECO:0000256" key="4">
    <source>
        <dbReference type="ARBA" id="ARBA00023186"/>
    </source>
</evidence>
<gene>
    <name evidence="7" type="ORF">HHA04nite_25960</name>
</gene>
<keyword evidence="4" id="KW-0143">Chaperone</keyword>
<dbReference type="Proteomes" id="UP000321121">
    <property type="component" value="Unassembled WGS sequence"/>
</dbReference>